<reference evidence="4" key="1">
    <citation type="journal article" date="2019" name="Int. J. Syst. Evol. Microbiol.">
        <title>The Global Catalogue of Microorganisms (GCM) 10K type strain sequencing project: providing services to taxonomists for standard genome sequencing and annotation.</title>
        <authorList>
            <consortium name="The Broad Institute Genomics Platform"/>
            <consortium name="The Broad Institute Genome Sequencing Center for Infectious Disease"/>
            <person name="Wu L."/>
            <person name="Ma J."/>
        </authorList>
    </citation>
    <scope>NUCLEOTIDE SEQUENCE [LARGE SCALE GENOMIC DNA]</scope>
    <source>
        <strain evidence="4">NBRC 112502</strain>
    </source>
</reference>
<evidence type="ECO:0000313" key="4">
    <source>
        <dbReference type="Proteomes" id="UP001156641"/>
    </source>
</evidence>
<evidence type="ECO:0000313" key="3">
    <source>
        <dbReference type="EMBL" id="GLR67536.1"/>
    </source>
</evidence>
<gene>
    <name evidence="3" type="ORF">GCM10010909_22170</name>
</gene>
<sequence>MSLVTDFGHLSGNNSTPQPGLSAAVKHMAGMLWYEMLSELNKSGMSADTLGTGGDNFQSMFMWNVAQNDFGKYDGALAAAAARQVGGGGSSAPGVAPVLPVAADISATPAAVLAAAPEETRQAGDLVSQAKNFAKAVWPQIQAAAQQLGVPPVALLAQTALETGWGAAAPGHNLFGIKAVDGEAGTSRATHEMVDGALVPQISAFRDYASTGASVSDYVGQIQSGFQGAVGQPTVAGFAGALQQSGYATDSNYAAKIVNIAQSPLMAQVLQAVGMATQGAGNAPPEQSKAGAL</sequence>
<dbReference type="Gene3D" id="1.10.530.10">
    <property type="match status" value="1"/>
</dbReference>
<dbReference type="EMBL" id="BSOS01000067">
    <property type="protein sequence ID" value="GLR67536.1"/>
    <property type="molecule type" value="Genomic_DNA"/>
</dbReference>
<evidence type="ECO:0000259" key="2">
    <source>
        <dbReference type="SMART" id="SM00047"/>
    </source>
</evidence>
<dbReference type="Pfam" id="PF01832">
    <property type="entry name" value="Glucosaminidase"/>
    <property type="match status" value="1"/>
</dbReference>
<dbReference type="Proteomes" id="UP001156641">
    <property type="component" value="Unassembled WGS sequence"/>
</dbReference>
<accession>A0ABQ6A516</accession>
<keyword evidence="1" id="KW-0378">Hydrolase</keyword>
<keyword evidence="4" id="KW-1185">Reference proteome</keyword>
<evidence type="ECO:0000256" key="1">
    <source>
        <dbReference type="ARBA" id="ARBA00022801"/>
    </source>
</evidence>
<organism evidence="3 4">
    <name type="scientific">Acidocella aquatica</name>
    <dbReference type="NCBI Taxonomy" id="1922313"/>
    <lineage>
        <taxon>Bacteria</taxon>
        <taxon>Pseudomonadati</taxon>
        <taxon>Pseudomonadota</taxon>
        <taxon>Alphaproteobacteria</taxon>
        <taxon>Acetobacterales</taxon>
        <taxon>Acidocellaceae</taxon>
        <taxon>Acidocella</taxon>
    </lineage>
</organism>
<dbReference type="PANTHER" id="PTHR33308">
    <property type="entry name" value="PEPTIDOGLYCAN HYDROLASE FLGJ"/>
    <property type="match status" value="1"/>
</dbReference>
<dbReference type="SMART" id="SM00047">
    <property type="entry name" value="LYZ2"/>
    <property type="match status" value="1"/>
</dbReference>
<protein>
    <recommendedName>
        <fullName evidence="2">Mannosyl-glycoprotein endo-beta-N-acetylglucosamidase-like domain-containing protein</fullName>
    </recommendedName>
</protein>
<dbReference type="InterPro" id="IPR051056">
    <property type="entry name" value="Glycosyl_Hydrolase_73"/>
</dbReference>
<dbReference type="RefSeq" id="WP_284258272.1">
    <property type="nucleotide sequence ID" value="NZ_BSOS01000067.1"/>
</dbReference>
<dbReference type="PANTHER" id="PTHR33308:SF9">
    <property type="entry name" value="PEPTIDOGLYCAN HYDROLASE FLGJ"/>
    <property type="match status" value="1"/>
</dbReference>
<proteinExistence type="predicted"/>
<dbReference type="PRINTS" id="PR01002">
    <property type="entry name" value="FLGFLGJ"/>
</dbReference>
<comment type="caution">
    <text evidence="3">The sequence shown here is derived from an EMBL/GenBank/DDBJ whole genome shotgun (WGS) entry which is preliminary data.</text>
</comment>
<name>A0ABQ6A516_9PROT</name>
<feature type="domain" description="Mannosyl-glycoprotein endo-beta-N-acetylglucosamidase-like" evidence="2">
    <location>
        <begin position="126"/>
        <end position="270"/>
    </location>
</feature>
<dbReference type="InterPro" id="IPR002901">
    <property type="entry name" value="MGlyc_endo_b_GlcNAc-like_dom"/>
</dbReference>